<evidence type="ECO:0000313" key="8">
    <source>
        <dbReference type="EMBL" id="MBC8430998.1"/>
    </source>
</evidence>
<dbReference type="AlphaFoldDB" id="A0A8J6NYQ1"/>
<dbReference type="GO" id="GO:0051539">
    <property type="term" value="F:4 iron, 4 sulfur cluster binding"/>
    <property type="evidence" value="ECO:0007669"/>
    <property type="project" value="UniProtKB-KW"/>
</dbReference>
<dbReference type="Pfam" id="PF06968">
    <property type="entry name" value="BATS"/>
    <property type="match status" value="1"/>
</dbReference>
<dbReference type="SMART" id="SM00876">
    <property type="entry name" value="BATS"/>
    <property type="match status" value="1"/>
</dbReference>
<dbReference type="InterPro" id="IPR012726">
    <property type="entry name" value="ThiH"/>
</dbReference>
<keyword evidence="6" id="KW-0411">Iron-sulfur</keyword>
<dbReference type="CDD" id="cd01335">
    <property type="entry name" value="Radical_SAM"/>
    <property type="match status" value="1"/>
</dbReference>
<keyword evidence="2" id="KW-0004">4Fe-4S</keyword>
<feature type="domain" description="Biotin and thiamin synthesis-associated" evidence="7">
    <location>
        <begin position="256"/>
        <end position="359"/>
    </location>
</feature>
<dbReference type="Gene3D" id="3.20.20.70">
    <property type="entry name" value="Aldolase class I"/>
    <property type="match status" value="1"/>
</dbReference>
<comment type="caution">
    <text evidence="8">The sequence shown here is derived from an EMBL/GenBank/DDBJ whole genome shotgun (WGS) entry which is preliminary data.</text>
</comment>
<evidence type="ECO:0000256" key="5">
    <source>
        <dbReference type="ARBA" id="ARBA00023004"/>
    </source>
</evidence>
<comment type="cofactor">
    <cofactor evidence="1">
        <name>[4Fe-4S] cluster</name>
        <dbReference type="ChEBI" id="CHEBI:49883"/>
    </cofactor>
</comment>
<dbReference type="InterPro" id="IPR007197">
    <property type="entry name" value="rSAM"/>
</dbReference>
<dbReference type="InterPro" id="IPR010722">
    <property type="entry name" value="BATS_dom"/>
</dbReference>
<dbReference type="PANTHER" id="PTHR43583:SF1">
    <property type="entry name" value="2-IMINOACETATE SYNTHASE"/>
    <property type="match status" value="1"/>
</dbReference>
<gene>
    <name evidence="8" type="primary">thiH</name>
    <name evidence="8" type="ORF">H8D96_03665</name>
</gene>
<keyword evidence="8" id="KW-0456">Lyase</keyword>
<protein>
    <submittedName>
        <fullName evidence="8">2-iminoacetate synthase ThiH</fullName>
        <ecNumber evidence="8">4.1.99.19</ecNumber>
    </submittedName>
</protein>
<evidence type="ECO:0000259" key="7">
    <source>
        <dbReference type="SMART" id="SM00876"/>
    </source>
</evidence>
<dbReference type="Pfam" id="PF04055">
    <property type="entry name" value="Radical_SAM"/>
    <property type="match status" value="1"/>
</dbReference>
<dbReference type="SFLD" id="SFLDG01081">
    <property type="entry name" value="cleavage_of_the_Ca-Cb_bond_in"/>
    <property type="match status" value="1"/>
</dbReference>
<evidence type="ECO:0000256" key="2">
    <source>
        <dbReference type="ARBA" id="ARBA00022485"/>
    </source>
</evidence>
<dbReference type="PANTHER" id="PTHR43583">
    <property type="entry name" value="2-IMINOACETATE SYNTHASE"/>
    <property type="match status" value="1"/>
</dbReference>
<dbReference type="EMBL" id="JACNIG010000100">
    <property type="protein sequence ID" value="MBC8430998.1"/>
    <property type="molecule type" value="Genomic_DNA"/>
</dbReference>
<dbReference type="NCBIfam" id="TIGR02351">
    <property type="entry name" value="thiH"/>
    <property type="match status" value="1"/>
</dbReference>
<dbReference type="GO" id="GO:0005506">
    <property type="term" value="F:iron ion binding"/>
    <property type="evidence" value="ECO:0007669"/>
    <property type="project" value="InterPro"/>
</dbReference>
<keyword evidence="3" id="KW-0949">S-adenosyl-L-methionine</keyword>
<name>A0A8J6NYQ1_9BACT</name>
<keyword evidence="4" id="KW-0479">Metal-binding</keyword>
<dbReference type="InterPro" id="IPR034428">
    <property type="entry name" value="ThiH/NoCL/HydG-like"/>
</dbReference>
<evidence type="ECO:0000256" key="4">
    <source>
        <dbReference type="ARBA" id="ARBA00022723"/>
    </source>
</evidence>
<evidence type="ECO:0000256" key="6">
    <source>
        <dbReference type="ARBA" id="ARBA00023014"/>
    </source>
</evidence>
<dbReference type="InterPro" id="IPR013785">
    <property type="entry name" value="Aldolase_TIM"/>
</dbReference>
<evidence type="ECO:0000256" key="1">
    <source>
        <dbReference type="ARBA" id="ARBA00001966"/>
    </source>
</evidence>
<dbReference type="SFLD" id="SFLDF00301">
    <property type="entry name" value="2-iminoacetate_synthase_(ThiH)"/>
    <property type="match status" value="1"/>
</dbReference>
<accession>A0A8J6NYQ1</accession>
<dbReference type="InterPro" id="IPR058240">
    <property type="entry name" value="rSAM_sf"/>
</dbReference>
<organism evidence="8 9">
    <name type="scientific">Candidatus Desulfatibia vada</name>
    <dbReference type="NCBI Taxonomy" id="2841696"/>
    <lineage>
        <taxon>Bacteria</taxon>
        <taxon>Pseudomonadati</taxon>
        <taxon>Thermodesulfobacteriota</taxon>
        <taxon>Desulfobacteria</taxon>
        <taxon>Desulfobacterales</taxon>
        <taxon>Desulfobacterales incertae sedis</taxon>
        <taxon>Candidatus Desulfatibia</taxon>
    </lineage>
</organism>
<dbReference type="SUPFAM" id="SSF102114">
    <property type="entry name" value="Radical SAM enzymes"/>
    <property type="match status" value="1"/>
</dbReference>
<dbReference type="SFLD" id="SFLDS00029">
    <property type="entry name" value="Radical_SAM"/>
    <property type="match status" value="1"/>
</dbReference>
<evidence type="ECO:0000256" key="3">
    <source>
        <dbReference type="ARBA" id="ARBA00022691"/>
    </source>
</evidence>
<sequence>MSFYEKISRLRWEEIEKQIASCTPADVARALAARSLGMDGFISLLSPAAEQAMEEMAQRAQRLTQQRFGRVISLFAPLYLSNECTNACVYCGFNVQNTVDRLTIAVKQAEVEASFLHSQGFRHILLVSGEAPQAVTMEYLTKILQKLRPSFSSISIELYPMPTGDYQTLISNGVDGLIVYQETYNKQIYNDVHPAGSKSNYRWRLETPERGGEAGFRRIGIGALLGLSNWRVEGFFLALHARYLLRNFWKSHITISFPRLRPAAGEYKPPYPVSDAQLLQLITALRLLLPDTGLVLSTREPAYLRDNLIPVGITSMSAGSCTAPGGYTHEVQAQAQFDIADHRSPEAVAKIIKEKGYEPVWKDWDAAFLQ</sequence>
<dbReference type="SFLD" id="SFLDG01060">
    <property type="entry name" value="BATS_domain_containing"/>
    <property type="match status" value="1"/>
</dbReference>
<dbReference type="Proteomes" id="UP000605201">
    <property type="component" value="Unassembled WGS sequence"/>
</dbReference>
<dbReference type="GO" id="GO:0036355">
    <property type="term" value="F:2-iminoacetate synthase activity"/>
    <property type="evidence" value="ECO:0007669"/>
    <property type="project" value="UniProtKB-EC"/>
</dbReference>
<reference evidence="8 9" key="1">
    <citation type="submission" date="2020-08" db="EMBL/GenBank/DDBJ databases">
        <title>Bridging the membrane lipid divide: bacteria of the FCB group superphylum have the potential to synthesize archaeal ether lipids.</title>
        <authorList>
            <person name="Villanueva L."/>
            <person name="Von Meijenfeldt F.A.B."/>
            <person name="Westbye A.B."/>
            <person name="Yadav S."/>
            <person name="Hopmans E.C."/>
            <person name="Dutilh B.E."/>
            <person name="Sinninghe Damste J.S."/>
        </authorList>
    </citation>
    <scope>NUCLEOTIDE SEQUENCE [LARGE SCALE GENOMIC DNA]</scope>
    <source>
        <strain evidence="8">NIOZ-UU17</strain>
    </source>
</reference>
<dbReference type="EC" id="4.1.99.19" evidence="8"/>
<keyword evidence="5" id="KW-0408">Iron</keyword>
<evidence type="ECO:0000313" key="9">
    <source>
        <dbReference type="Proteomes" id="UP000605201"/>
    </source>
</evidence>
<proteinExistence type="predicted"/>